<dbReference type="PANTHER" id="PTHR44329">
    <property type="entry name" value="SERINE/THREONINE-PROTEIN KINASE TNNI3K-RELATED"/>
    <property type="match status" value="1"/>
</dbReference>
<accession>A0A2G2YWT0</accession>
<dbReference type="SUPFAM" id="SSF56112">
    <property type="entry name" value="Protein kinase-like (PK-like)"/>
    <property type="match status" value="1"/>
</dbReference>
<dbReference type="InterPro" id="IPR011009">
    <property type="entry name" value="Kinase-like_dom_sf"/>
</dbReference>
<keyword evidence="3" id="KW-1185">Reference proteome</keyword>
<reference evidence="2 3" key="1">
    <citation type="journal article" date="2014" name="Nat. Genet.">
        <title>Genome sequence of the hot pepper provides insights into the evolution of pungency in Capsicum species.</title>
        <authorList>
            <person name="Kim S."/>
            <person name="Park M."/>
            <person name="Yeom S.I."/>
            <person name="Kim Y.M."/>
            <person name="Lee J.M."/>
            <person name="Lee H.A."/>
            <person name="Seo E."/>
            <person name="Choi J."/>
            <person name="Cheong K."/>
            <person name="Kim K.T."/>
            <person name="Jung K."/>
            <person name="Lee G.W."/>
            <person name="Oh S.K."/>
            <person name="Bae C."/>
            <person name="Kim S.B."/>
            <person name="Lee H.Y."/>
            <person name="Kim S.Y."/>
            <person name="Kim M.S."/>
            <person name="Kang B.C."/>
            <person name="Jo Y.D."/>
            <person name="Yang H.B."/>
            <person name="Jeong H.J."/>
            <person name="Kang W.H."/>
            <person name="Kwon J.K."/>
            <person name="Shin C."/>
            <person name="Lim J.Y."/>
            <person name="Park J.H."/>
            <person name="Huh J.H."/>
            <person name="Kim J.S."/>
            <person name="Kim B.D."/>
            <person name="Cohen O."/>
            <person name="Paran I."/>
            <person name="Suh M.C."/>
            <person name="Lee S.B."/>
            <person name="Kim Y.K."/>
            <person name="Shin Y."/>
            <person name="Noh S.J."/>
            <person name="Park J."/>
            <person name="Seo Y.S."/>
            <person name="Kwon S.Y."/>
            <person name="Kim H.A."/>
            <person name="Park J.M."/>
            <person name="Kim H.J."/>
            <person name="Choi S.B."/>
            <person name="Bosland P.W."/>
            <person name="Reeves G."/>
            <person name="Jo S.H."/>
            <person name="Lee B.W."/>
            <person name="Cho H.T."/>
            <person name="Choi H.S."/>
            <person name="Lee M.S."/>
            <person name="Yu Y."/>
            <person name="Do Choi Y."/>
            <person name="Park B.S."/>
            <person name="van Deynze A."/>
            <person name="Ashrafi H."/>
            <person name="Hill T."/>
            <person name="Kim W.T."/>
            <person name="Pai H.S."/>
            <person name="Ahn H.K."/>
            <person name="Yeam I."/>
            <person name="Giovannoni J.J."/>
            <person name="Rose J.K."/>
            <person name="Sorensen I."/>
            <person name="Lee S.J."/>
            <person name="Kim R.W."/>
            <person name="Choi I.Y."/>
            <person name="Choi B.S."/>
            <person name="Lim J.S."/>
            <person name="Lee Y.H."/>
            <person name="Choi D."/>
        </authorList>
    </citation>
    <scope>NUCLEOTIDE SEQUENCE [LARGE SCALE GENOMIC DNA]</scope>
    <source>
        <strain evidence="3">cv. CM334</strain>
    </source>
</reference>
<dbReference type="GO" id="GO:0005524">
    <property type="term" value="F:ATP binding"/>
    <property type="evidence" value="ECO:0007669"/>
    <property type="project" value="InterPro"/>
</dbReference>
<dbReference type="GO" id="GO:0004672">
    <property type="term" value="F:protein kinase activity"/>
    <property type="evidence" value="ECO:0007669"/>
    <property type="project" value="InterPro"/>
</dbReference>
<dbReference type="AlphaFoldDB" id="A0A2G2YWT0"/>
<comment type="caution">
    <text evidence="2">The sequence shown here is derived from an EMBL/GenBank/DDBJ whole genome shotgun (WGS) entry which is preliminary data.</text>
</comment>
<sequence length="121" mass="14502">MRVLESILHKLEHKSLALEKLIALAMDIARGMEYIHSHDIIHWDLKPKNILINEDFHLKIIDFRIACEEAYCDLLVDDLGPYRWMAPEIIKRKNHTPEKLTYMDLNPFYGKWWVEPFLMKI</sequence>
<dbReference type="Pfam" id="PF00069">
    <property type="entry name" value="Pkinase"/>
    <property type="match status" value="1"/>
</dbReference>
<dbReference type="Gramene" id="PHT74081">
    <property type="protein sequence ID" value="PHT74081"/>
    <property type="gene ID" value="T459_21358"/>
</dbReference>
<evidence type="ECO:0000313" key="2">
    <source>
        <dbReference type="EMBL" id="PHT74081.1"/>
    </source>
</evidence>
<evidence type="ECO:0000259" key="1">
    <source>
        <dbReference type="PROSITE" id="PS50011"/>
    </source>
</evidence>
<dbReference type="Gene3D" id="1.10.510.10">
    <property type="entry name" value="Transferase(Phosphotransferase) domain 1"/>
    <property type="match status" value="1"/>
</dbReference>
<evidence type="ECO:0000313" key="3">
    <source>
        <dbReference type="Proteomes" id="UP000222542"/>
    </source>
</evidence>
<feature type="domain" description="Protein kinase" evidence="1">
    <location>
        <begin position="1"/>
        <end position="121"/>
    </location>
</feature>
<organism evidence="2 3">
    <name type="scientific">Capsicum annuum</name>
    <name type="common">Capsicum pepper</name>
    <dbReference type="NCBI Taxonomy" id="4072"/>
    <lineage>
        <taxon>Eukaryota</taxon>
        <taxon>Viridiplantae</taxon>
        <taxon>Streptophyta</taxon>
        <taxon>Embryophyta</taxon>
        <taxon>Tracheophyta</taxon>
        <taxon>Spermatophyta</taxon>
        <taxon>Magnoliopsida</taxon>
        <taxon>eudicotyledons</taxon>
        <taxon>Gunneridae</taxon>
        <taxon>Pentapetalae</taxon>
        <taxon>asterids</taxon>
        <taxon>lamiids</taxon>
        <taxon>Solanales</taxon>
        <taxon>Solanaceae</taxon>
        <taxon>Solanoideae</taxon>
        <taxon>Capsiceae</taxon>
        <taxon>Capsicum</taxon>
    </lineage>
</organism>
<dbReference type="InterPro" id="IPR051681">
    <property type="entry name" value="Ser/Thr_Kinases-Pseudokinases"/>
</dbReference>
<proteinExistence type="predicted"/>
<dbReference type="PROSITE" id="PS00108">
    <property type="entry name" value="PROTEIN_KINASE_ST"/>
    <property type="match status" value="1"/>
</dbReference>
<dbReference type="EMBL" id="AYRZ02000008">
    <property type="protein sequence ID" value="PHT74081.1"/>
    <property type="molecule type" value="Genomic_DNA"/>
</dbReference>
<dbReference type="InterPro" id="IPR000719">
    <property type="entry name" value="Prot_kinase_dom"/>
</dbReference>
<dbReference type="PANTHER" id="PTHR44329:SF73">
    <property type="entry name" value="OS01G0201200 PROTEIN"/>
    <property type="match status" value="1"/>
</dbReference>
<dbReference type="InterPro" id="IPR008271">
    <property type="entry name" value="Ser/Thr_kinase_AS"/>
</dbReference>
<name>A0A2G2YWT0_CAPAN</name>
<protein>
    <recommendedName>
        <fullName evidence="1">Protein kinase domain-containing protein</fullName>
    </recommendedName>
</protein>
<dbReference type="Proteomes" id="UP000222542">
    <property type="component" value="Unassembled WGS sequence"/>
</dbReference>
<gene>
    <name evidence="2" type="ORF">T459_21358</name>
</gene>
<dbReference type="PROSITE" id="PS50011">
    <property type="entry name" value="PROTEIN_KINASE_DOM"/>
    <property type="match status" value="1"/>
</dbReference>
<reference evidence="2 3" key="2">
    <citation type="journal article" date="2017" name="Genome Biol.">
        <title>New reference genome sequences of hot pepper reveal the massive evolution of plant disease-resistance genes by retroduplication.</title>
        <authorList>
            <person name="Kim S."/>
            <person name="Park J."/>
            <person name="Yeom S.I."/>
            <person name="Kim Y.M."/>
            <person name="Seo E."/>
            <person name="Kim K.T."/>
            <person name="Kim M.S."/>
            <person name="Lee J.M."/>
            <person name="Cheong K."/>
            <person name="Shin H.S."/>
            <person name="Kim S.B."/>
            <person name="Han K."/>
            <person name="Lee J."/>
            <person name="Park M."/>
            <person name="Lee H.A."/>
            <person name="Lee H.Y."/>
            <person name="Lee Y."/>
            <person name="Oh S."/>
            <person name="Lee J.H."/>
            <person name="Choi E."/>
            <person name="Choi E."/>
            <person name="Lee S.E."/>
            <person name="Jeon J."/>
            <person name="Kim H."/>
            <person name="Choi G."/>
            <person name="Song H."/>
            <person name="Lee J."/>
            <person name="Lee S.C."/>
            <person name="Kwon J.K."/>
            <person name="Lee H.Y."/>
            <person name="Koo N."/>
            <person name="Hong Y."/>
            <person name="Kim R.W."/>
            <person name="Kang W.H."/>
            <person name="Huh J.H."/>
            <person name="Kang B.C."/>
            <person name="Yang T.J."/>
            <person name="Lee Y.H."/>
            <person name="Bennetzen J.L."/>
            <person name="Choi D."/>
        </authorList>
    </citation>
    <scope>NUCLEOTIDE SEQUENCE [LARGE SCALE GENOMIC DNA]</scope>
    <source>
        <strain evidence="3">cv. CM334</strain>
    </source>
</reference>